<gene>
    <name evidence="2" type="ORF">SHKM778_05840</name>
</gene>
<evidence type="ECO:0000256" key="1">
    <source>
        <dbReference type="SAM" id="MobiDB-lite"/>
    </source>
</evidence>
<organism evidence="2">
    <name type="scientific">Streptomyces haneummycinicus</name>
    <dbReference type="NCBI Taxonomy" id="3074435"/>
    <lineage>
        <taxon>Bacteria</taxon>
        <taxon>Bacillati</taxon>
        <taxon>Actinomycetota</taxon>
        <taxon>Actinomycetes</taxon>
        <taxon>Kitasatosporales</taxon>
        <taxon>Streptomycetaceae</taxon>
        <taxon>Streptomyces</taxon>
    </lineage>
</organism>
<evidence type="ECO:0008006" key="3">
    <source>
        <dbReference type="Google" id="ProtNLM"/>
    </source>
</evidence>
<sequence>MVLSLSERLESKLVMDTTPPALAELISALAGPVGVVSSGSNPPTVINLCAGIGELLFALDSIRGRGGIVAVEPDPLRRKLIRYRLFAHHCTAVDVCASPEELDTLRPWEQRESDLDAERPWGVPPVTSSSPTRPMPRGSESSTRTGPSPGPFRPRNA</sequence>
<evidence type="ECO:0000313" key="2">
    <source>
        <dbReference type="EMBL" id="BFO14196.1"/>
    </source>
</evidence>
<dbReference type="EMBL" id="AP035768">
    <property type="protein sequence ID" value="BFO14196.1"/>
    <property type="molecule type" value="Genomic_DNA"/>
</dbReference>
<proteinExistence type="predicted"/>
<accession>A0AAT9HA02</accession>
<dbReference type="AlphaFoldDB" id="A0AAT9HA02"/>
<dbReference type="SUPFAM" id="SSF53335">
    <property type="entry name" value="S-adenosyl-L-methionine-dependent methyltransferases"/>
    <property type="match status" value="1"/>
</dbReference>
<reference evidence="2" key="2">
    <citation type="submission" date="2024-07" db="EMBL/GenBank/DDBJ databases">
        <title>Streptomyces haneummycinica sp. nov., a new antibiotic-producing actinobacterium isolated from marine sediment.</title>
        <authorList>
            <person name="Uemura M."/>
            <person name="Hamada M."/>
            <person name="Hirano S."/>
            <person name="Kobayashi K."/>
            <person name="Ohshiro T."/>
            <person name="Kobayashi T."/>
            <person name="Terahara T."/>
        </authorList>
    </citation>
    <scope>NUCLEOTIDE SEQUENCE</scope>
    <source>
        <strain evidence="2">KM77-8</strain>
    </source>
</reference>
<feature type="region of interest" description="Disordered" evidence="1">
    <location>
        <begin position="107"/>
        <end position="157"/>
    </location>
</feature>
<feature type="compositionally biased region" description="Low complexity" evidence="1">
    <location>
        <begin position="124"/>
        <end position="139"/>
    </location>
</feature>
<name>A0AAT9HA02_9ACTN</name>
<reference evidence="2" key="1">
    <citation type="submission" date="2024-06" db="EMBL/GenBank/DDBJ databases">
        <authorList>
            <consortium name="consrtm"/>
            <person name="Uemura M."/>
            <person name="Terahara T."/>
        </authorList>
    </citation>
    <scope>NUCLEOTIDE SEQUENCE</scope>
    <source>
        <strain evidence="2">KM77-8</strain>
    </source>
</reference>
<protein>
    <recommendedName>
        <fullName evidence="3">Class I SAM-dependent methyltransferase</fullName>
    </recommendedName>
</protein>
<feature type="compositionally biased region" description="Basic and acidic residues" evidence="1">
    <location>
        <begin position="107"/>
        <end position="119"/>
    </location>
</feature>
<dbReference type="InterPro" id="IPR029063">
    <property type="entry name" value="SAM-dependent_MTases_sf"/>
</dbReference>
<feature type="compositionally biased region" description="Pro residues" evidence="1">
    <location>
        <begin position="148"/>
        <end position="157"/>
    </location>
</feature>